<feature type="site" description="Important for substrate specificity" evidence="4">
    <location>
        <position position="155"/>
    </location>
</feature>
<comment type="function">
    <text evidence="4">Nucleoside triphosphate pyrophosphatase that hydrolyzes dTTP and UTP. May have a dual role in cell division arrest and in preventing the incorporation of modified nucleotides into cellular nucleic acids.</text>
</comment>
<dbReference type="InterPro" id="IPR029001">
    <property type="entry name" value="ITPase-like_fam"/>
</dbReference>
<dbReference type="EC" id="3.6.1.9" evidence="4"/>
<comment type="catalytic activity">
    <reaction evidence="4">
        <text>dTTP + H2O = dTMP + diphosphate + H(+)</text>
        <dbReference type="Rhea" id="RHEA:28534"/>
        <dbReference type="ChEBI" id="CHEBI:15377"/>
        <dbReference type="ChEBI" id="CHEBI:15378"/>
        <dbReference type="ChEBI" id="CHEBI:33019"/>
        <dbReference type="ChEBI" id="CHEBI:37568"/>
        <dbReference type="ChEBI" id="CHEBI:63528"/>
        <dbReference type="EC" id="3.6.1.9"/>
    </reaction>
</comment>
<evidence type="ECO:0000256" key="4">
    <source>
        <dbReference type="HAMAP-Rule" id="MF_00528"/>
    </source>
</evidence>
<evidence type="ECO:0000256" key="3">
    <source>
        <dbReference type="ARBA" id="ARBA00023080"/>
    </source>
</evidence>
<dbReference type="PANTHER" id="PTHR43213:SF5">
    <property type="entry name" value="BIFUNCTIONAL DTTP_UTP PYROPHOSPHATASE_METHYLTRANSFERASE PROTEIN-RELATED"/>
    <property type="match status" value="1"/>
</dbReference>
<feature type="site" description="Important for substrate specificity" evidence="4">
    <location>
        <position position="73"/>
    </location>
</feature>
<gene>
    <name evidence="5" type="primary">maf</name>
    <name evidence="5" type="ORF">F8C67_13420</name>
</gene>
<reference evidence="5 6" key="1">
    <citation type="submission" date="2019-09" db="EMBL/GenBank/DDBJ databases">
        <title>Genomes of family Cryomorphaceae.</title>
        <authorList>
            <person name="Bowman J.P."/>
        </authorList>
    </citation>
    <scope>NUCLEOTIDE SEQUENCE [LARGE SCALE GENOMIC DNA]</scope>
    <source>
        <strain evidence="5 6">LMG 25704</strain>
    </source>
</reference>
<dbReference type="OrthoDB" id="9807767at2"/>
<dbReference type="PIRSF" id="PIRSF006305">
    <property type="entry name" value="Maf"/>
    <property type="match status" value="1"/>
</dbReference>
<evidence type="ECO:0000313" key="6">
    <source>
        <dbReference type="Proteomes" id="UP000468650"/>
    </source>
</evidence>
<dbReference type="HAMAP" id="MF_00528">
    <property type="entry name" value="Maf"/>
    <property type="match status" value="1"/>
</dbReference>
<dbReference type="GO" id="GO:0009117">
    <property type="term" value="P:nucleotide metabolic process"/>
    <property type="evidence" value="ECO:0007669"/>
    <property type="project" value="UniProtKB-KW"/>
</dbReference>
<dbReference type="PANTHER" id="PTHR43213">
    <property type="entry name" value="BIFUNCTIONAL DTTP/UTP PYROPHOSPHATASE/METHYLTRANSFERASE PROTEIN-RELATED"/>
    <property type="match status" value="1"/>
</dbReference>
<comment type="caution">
    <text evidence="4">Lacks conserved residue(s) required for the propagation of feature annotation.</text>
</comment>
<keyword evidence="3 4" id="KW-0546">Nucleotide metabolism</keyword>
<dbReference type="CDD" id="cd00555">
    <property type="entry name" value="Maf"/>
    <property type="match status" value="1"/>
</dbReference>
<keyword evidence="4" id="KW-0963">Cytoplasm</keyword>
<sequence>MTSLKLILGSGSPRRRQLLTDMGLQFDIRVSDADESAPATLSPAETVEWVAKSKANALRNSLAEGELLLTADTEVWQDNHRFGKPKNARAAREMLEKLSGKSHQVISGFCLADKDHIRTYHVITNLRFKELSEDEISFYINTFEPFDKAGAYGIQEWIGMIGIEQMEGSYYNVVGLPTKEVWEALRAWPNEA</sequence>
<feature type="site" description="Important for substrate specificity" evidence="4">
    <location>
        <position position="14"/>
    </location>
</feature>
<comment type="similarity">
    <text evidence="4">Belongs to the Maf family. YhdE subfamily.</text>
</comment>
<name>A0A6N6RCS8_9FLAO</name>
<dbReference type="EMBL" id="WBVO01000014">
    <property type="protein sequence ID" value="KAB2805447.1"/>
    <property type="molecule type" value="Genomic_DNA"/>
</dbReference>
<dbReference type="Gene3D" id="3.90.950.10">
    <property type="match status" value="1"/>
</dbReference>
<feature type="active site" description="Proton acceptor" evidence="4">
    <location>
        <position position="72"/>
    </location>
</feature>
<dbReference type="GO" id="GO:0047429">
    <property type="term" value="F:nucleoside triphosphate diphosphatase activity"/>
    <property type="evidence" value="ECO:0007669"/>
    <property type="project" value="UniProtKB-EC"/>
</dbReference>
<evidence type="ECO:0000313" key="5">
    <source>
        <dbReference type="EMBL" id="KAB2805447.1"/>
    </source>
</evidence>
<evidence type="ECO:0000256" key="1">
    <source>
        <dbReference type="ARBA" id="ARBA00001968"/>
    </source>
</evidence>
<accession>A0A6N6RCS8</accession>
<evidence type="ECO:0000256" key="2">
    <source>
        <dbReference type="ARBA" id="ARBA00022801"/>
    </source>
</evidence>
<dbReference type="NCBIfam" id="TIGR00172">
    <property type="entry name" value="maf"/>
    <property type="match status" value="1"/>
</dbReference>
<proteinExistence type="inferred from homology"/>
<dbReference type="SUPFAM" id="SSF52972">
    <property type="entry name" value="ITPase-like"/>
    <property type="match status" value="1"/>
</dbReference>
<dbReference type="InterPro" id="IPR003697">
    <property type="entry name" value="Maf-like"/>
</dbReference>
<comment type="caution">
    <text evidence="5">The sequence shown here is derived from an EMBL/GenBank/DDBJ whole genome shotgun (WGS) entry which is preliminary data.</text>
</comment>
<comment type="subcellular location">
    <subcellularLocation>
        <location evidence="4">Cytoplasm</location>
    </subcellularLocation>
</comment>
<dbReference type="Proteomes" id="UP000468650">
    <property type="component" value="Unassembled WGS sequence"/>
</dbReference>
<keyword evidence="6" id="KW-1185">Reference proteome</keyword>
<dbReference type="RefSeq" id="WP_151668380.1">
    <property type="nucleotide sequence ID" value="NZ_WBVO01000014.1"/>
</dbReference>
<dbReference type="AlphaFoldDB" id="A0A6N6RCS8"/>
<dbReference type="Pfam" id="PF02545">
    <property type="entry name" value="Maf"/>
    <property type="match status" value="1"/>
</dbReference>
<keyword evidence="2 4" id="KW-0378">Hydrolase</keyword>
<organism evidence="5 6">
    <name type="scientific">Phaeocystidibacter luteus</name>
    <dbReference type="NCBI Taxonomy" id="911197"/>
    <lineage>
        <taxon>Bacteria</taxon>
        <taxon>Pseudomonadati</taxon>
        <taxon>Bacteroidota</taxon>
        <taxon>Flavobacteriia</taxon>
        <taxon>Flavobacteriales</taxon>
        <taxon>Phaeocystidibacteraceae</taxon>
        <taxon>Phaeocystidibacter</taxon>
    </lineage>
</organism>
<comment type="catalytic activity">
    <reaction evidence="4">
        <text>UTP + H2O = UMP + diphosphate + H(+)</text>
        <dbReference type="Rhea" id="RHEA:29395"/>
        <dbReference type="ChEBI" id="CHEBI:15377"/>
        <dbReference type="ChEBI" id="CHEBI:15378"/>
        <dbReference type="ChEBI" id="CHEBI:33019"/>
        <dbReference type="ChEBI" id="CHEBI:46398"/>
        <dbReference type="ChEBI" id="CHEBI:57865"/>
        <dbReference type="EC" id="3.6.1.9"/>
    </reaction>
</comment>
<comment type="cofactor">
    <cofactor evidence="1 4">
        <name>a divalent metal cation</name>
        <dbReference type="ChEBI" id="CHEBI:60240"/>
    </cofactor>
</comment>
<dbReference type="GO" id="GO:0005737">
    <property type="term" value="C:cytoplasm"/>
    <property type="evidence" value="ECO:0007669"/>
    <property type="project" value="UniProtKB-SubCell"/>
</dbReference>
<protein>
    <recommendedName>
        <fullName evidence="4">dTTP/UTP pyrophosphatase</fullName>
        <shortName evidence="4">dTTPase/UTPase</shortName>
        <ecNumber evidence="4">3.6.1.9</ecNumber>
    </recommendedName>
    <alternativeName>
        <fullName evidence="4">Nucleoside triphosphate pyrophosphatase</fullName>
    </alternativeName>
    <alternativeName>
        <fullName evidence="4">Nucleotide pyrophosphatase</fullName>
        <shortName evidence="4">Nucleotide PPase</shortName>
    </alternativeName>
</protein>